<dbReference type="AlphaFoldDB" id="A0A401FPX1"/>
<gene>
    <name evidence="1" type="ORF">NBRC111893_2502</name>
</gene>
<reference evidence="1 2" key="1">
    <citation type="submission" date="2017-11" db="EMBL/GenBank/DDBJ databases">
        <title>Draft Genome Sequence of Lactobacillus curieae NBRC 111893 isolated from Koso, a Japanese sugar-Vegetable Fermented Beverage.</title>
        <authorList>
            <person name="Chiou T.Y."/>
            <person name="Oshima K."/>
            <person name="Suda W."/>
            <person name="Hattori M."/>
            <person name="Takahashi T."/>
        </authorList>
    </citation>
    <scope>NUCLEOTIDE SEQUENCE [LARGE SCALE GENOMIC DNA]</scope>
    <source>
        <strain evidence="1 2">NBRC111893</strain>
    </source>
</reference>
<keyword evidence="2" id="KW-1185">Reference proteome</keyword>
<proteinExistence type="predicted"/>
<protein>
    <submittedName>
        <fullName evidence="1">Uncharacterized protein</fullName>
    </submittedName>
</protein>
<evidence type="ECO:0000313" key="1">
    <source>
        <dbReference type="EMBL" id="GAY74356.1"/>
    </source>
</evidence>
<name>A0A401FPX1_9LACO</name>
<organism evidence="1 2">
    <name type="scientific">Lentilactobacillus kosonis</name>
    <dbReference type="NCBI Taxonomy" id="2810561"/>
    <lineage>
        <taxon>Bacteria</taxon>
        <taxon>Bacillati</taxon>
        <taxon>Bacillota</taxon>
        <taxon>Bacilli</taxon>
        <taxon>Lactobacillales</taxon>
        <taxon>Lactobacillaceae</taxon>
        <taxon>Lentilactobacillus</taxon>
    </lineage>
</organism>
<comment type="caution">
    <text evidence="1">The sequence shown here is derived from an EMBL/GenBank/DDBJ whole genome shotgun (WGS) entry which is preliminary data.</text>
</comment>
<dbReference type="EMBL" id="BEXA01000009">
    <property type="protein sequence ID" value="GAY74356.1"/>
    <property type="molecule type" value="Genomic_DNA"/>
</dbReference>
<sequence length="104" mass="11781">MEVAENNKPEAIIPMDLTKRSRGWELIGKVAASFATQQSQPAFTSGDNHDDYVSRDQFNTLLTTLNEFMQLVASKPSGISERQVYDAYNRQKGRHYQLDSIKKG</sequence>
<accession>A0A401FPX1</accession>
<evidence type="ECO:0000313" key="2">
    <source>
        <dbReference type="Proteomes" id="UP000286974"/>
    </source>
</evidence>
<dbReference type="Proteomes" id="UP000286974">
    <property type="component" value="Unassembled WGS sequence"/>
</dbReference>